<protein>
    <recommendedName>
        <fullName evidence="2">Thiaminase-2/PQQC domain-containing protein</fullName>
    </recommendedName>
</protein>
<proteinExistence type="predicted"/>
<evidence type="ECO:0000313" key="1">
    <source>
        <dbReference type="EMBL" id="GAG27764.1"/>
    </source>
</evidence>
<reference evidence="1" key="1">
    <citation type="journal article" date="2014" name="Front. Microbiol.">
        <title>High frequency of phylogenetically diverse reductive dehalogenase-homologous genes in deep subseafloor sedimentary metagenomes.</title>
        <authorList>
            <person name="Kawai M."/>
            <person name="Futagami T."/>
            <person name="Toyoda A."/>
            <person name="Takaki Y."/>
            <person name="Nishi S."/>
            <person name="Hori S."/>
            <person name="Arai W."/>
            <person name="Tsubouchi T."/>
            <person name="Morono Y."/>
            <person name="Uchiyama I."/>
            <person name="Ito T."/>
            <person name="Fujiyama A."/>
            <person name="Inagaki F."/>
            <person name="Takami H."/>
        </authorList>
    </citation>
    <scope>NUCLEOTIDE SEQUENCE</scope>
    <source>
        <strain evidence="1">Expedition CK06-06</strain>
    </source>
</reference>
<sequence>PMPGCQAYPAYVAWLALYGSDADFAAAFVVNLAAWGAACGRMSAALKAKYGLSAEAVAFFDAFAEPAPEFEADSLRVIQDGLDRGVDPAAVARAARLIQAYELMYWDTMYEVSLP</sequence>
<dbReference type="InterPro" id="IPR016084">
    <property type="entry name" value="Haem_Oase-like_multi-hlx"/>
</dbReference>
<dbReference type="Gene3D" id="1.20.910.10">
    <property type="entry name" value="Heme oxygenase-like"/>
    <property type="match status" value="1"/>
</dbReference>
<evidence type="ECO:0008006" key="2">
    <source>
        <dbReference type="Google" id="ProtNLM"/>
    </source>
</evidence>
<feature type="non-terminal residue" evidence="1">
    <location>
        <position position="1"/>
    </location>
</feature>
<dbReference type="SUPFAM" id="SSF48613">
    <property type="entry name" value="Heme oxygenase-like"/>
    <property type="match status" value="1"/>
</dbReference>
<accession>X0W9X9</accession>
<dbReference type="EMBL" id="BARS01033714">
    <property type="protein sequence ID" value="GAG27764.1"/>
    <property type="molecule type" value="Genomic_DNA"/>
</dbReference>
<gene>
    <name evidence="1" type="ORF">S01H1_52173</name>
</gene>
<organism evidence="1">
    <name type="scientific">marine sediment metagenome</name>
    <dbReference type="NCBI Taxonomy" id="412755"/>
    <lineage>
        <taxon>unclassified sequences</taxon>
        <taxon>metagenomes</taxon>
        <taxon>ecological metagenomes</taxon>
    </lineage>
</organism>
<name>X0W9X9_9ZZZZ</name>
<dbReference type="AlphaFoldDB" id="X0W9X9"/>
<comment type="caution">
    <text evidence="1">The sequence shown here is derived from an EMBL/GenBank/DDBJ whole genome shotgun (WGS) entry which is preliminary data.</text>
</comment>